<dbReference type="PRINTS" id="PR00419">
    <property type="entry name" value="ADXRDTASE"/>
</dbReference>
<name>A0A6L7ERY8_9ACTN</name>
<evidence type="ECO:0000313" key="2">
    <source>
        <dbReference type="EMBL" id="MXG88328.1"/>
    </source>
</evidence>
<accession>A0A6L7ERY8</accession>
<dbReference type="PANTHER" id="PTHR10668:SF103">
    <property type="entry name" value="PYRIDINE NUCLEOTIDE-DISULFIDE OXIDOREDUCTASE DOMAIN-CONTAINING PROTEIN 2"/>
    <property type="match status" value="1"/>
</dbReference>
<dbReference type="Proteomes" id="UP000473325">
    <property type="component" value="Unassembled WGS sequence"/>
</dbReference>
<keyword evidence="3" id="KW-1185">Reference proteome</keyword>
<dbReference type="AlphaFoldDB" id="A0A6L7ERY8"/>
<dbReference type="EMBL" id="WUEK01000001">
    <property type="protein sequence ID" value="MXG88328.1"/>
    <property type="molecule type" value="Genomic_DNA"/>
</dbReference>
<reference evidence="2 3" key="1">
    <citation type="submission" date="2019-12" db="EMBL/GenBank/DDBJ databases">
        <authorList>
            <person name="Kun Z."/>
        </authorList>
    </citation>
    <scope>NUCLEOTIDE SEQUENCE [LARGE SCALE GENOMIC DNA]</scope>
    <source>
        <strain evidence="2 3">YIM 123512</strain>
    </source>
</reference>
<sequence>MTDSPTASYDVAVVGAGHHGLTAATLLAQAGLSVVVLDRLDRPGGAAATTQPWSGRSARVSRWPGPVPPFPQRLAEELDLRLDVVAPPADPPTPTPLDALAAAVEATLLDPLPSTRSLPPVPGTEPLSGLAALDALAGSPGPAVANPSALRAALAGGADRWPQVVGGGAAVADALAAAATRAGAELRLGGGVSAVRTGADEAPHEVDADFASGRETIGARWVLADLAPWILHILLGEPEDAESKPQGSRFVVDLLVDRLPRRVLELQGARLVVAADAASLAAAYDDARSGRLPRRPPGALHSPSLRDPSLVAGEPDGTHTLTWVGVHHPVHLFDPDPRERREEALRHVLAVLDDTLGESVEGLLARDAAGHPCAEARSPLDLEAEFAAPGGHPFHGDLDWPWAPPRARLDTPELAWGVATGHPRVLLAGSGARRGGTLSGVAGRDAAQAVLASP</sequence>
<gene>
    <name evidence="2" type="ORF">GRQ65_02040</name>
</gene>
<dbReference type="RefSeq" id="WP_160874606.1">
    <property type="nucleotide sequence ID" value="NZ_WUEK01000001.1"/>
</dbReference>
<dbReference type="PANTHER" id="PTHR10668">
    <property type="entry name" value="PHYTOENE DEHYDROGENASE"/>
    <property type="match status" value="1"/>
</dbReference>
<dbReference type="Pfam" id="PF13450">
    <property type="entry name" value="NAD_binding_8"/>
    <property type="match status" value="1"/>
</dbReference>
<dbReference type="InterPro" id="IPR036188">
    <property type="entry name" value="FAD/NAD-bd_sf"/>
</dbReference>
<evidence type="ECO:0000256" key="1">
    <source>
        <dbReference type="SAM" id="MobiDB-lite"/>
    </source>
</evidence>
<proteinExistence type="predicted"/>
<evidence type="ECO:0000313" key="3">
    <source>
        <dbReference type="Proteomes" id="UP000473325"/>
    </source>
</evidence>
<organism evidence="2 3">
    <name type="scientific">Nocardioides flavescens</name>
    <dbReference type="NCBI Taxonomy" id="2691959"/>
    <lineage>
        <taxon>Bacteria</taxon>
        <taxon>Bacillati</taxon>
        <taxon>Actinomycetota</taxon>
        <taxon>Actinomycetes</taxon>
        <taxon>Propionibacteriales</taxon>
        <taxon>Nocardioidaceae</taxon>
        <taxon>Nocardioides</taxon>
    </lineage>
</organism>
<feature type="region of interest" description="Disordered" evidence="1">
    <location>
        <begin position="44"/>
        <end position="65"/>
    </location>
</feature>
<protein>
    <submittedName>
        <fullName evidence="2">NAD(P)-binding protein</fullName>
    </submittedName>
</protein>
<dbReference type="SUPFAM" id="SSF51905">
    <property type="entry name" value="FAD/NAD(P)-binding domain"/>
    <property type="match status" value="1"/>
</dbReference>
<comment type="caution">
    <text evidence="2">The sequence shown here is derived from an EMBL/GenBank/DDBJ whole genome shotgun (WGS) entry which is preliminary data.</text>
</comment>
<feature type="region of interest" description="Disordered" evidence="1">
    <location>
        <begin position="287"/>
        <end position="310"/>
    </location>
</feature>
<dbReference type="Gene3D" id="3.50.50.60">
    <property type="entry name" value="FAD/NAD(P)-binding domain"/>
    <property type="match status" value="1"/>
</dbReference>
<dbReference type="GO" id="GO:0005829">
    <property type="term" value="C:cytosol"/>
    <property type="evidence" value="ECO:0007669"/>
    <property type="project" value="TreeGrafter"/>
</dbReference>